<name>A0A1I6I1P9_9EURY</name>
<gene>
    <name evidence="3" type="ORF">SAMN04488124_2701</name>
</gene>
<dbReference type="PANTHER" id="PTHR31876:SF26">
    <property type="entry name" value="PROTEIN LIKE COV 2"/>
    <property type="match status" value="1"/>
</dbReference>
<feature type="region of interest" description="Disordered" evidence="1">
    <location>
        <begin position="239"/>
        <end position="389"/>
    </location>
</feature>
<feature type="transmembrane region" description="Helical" evidence="2">
    <location>
        <begin position="43"/>
        <end position="64"/>
    </location>
</feature>
<dbReference type="Proteomes" id="UP000243250">
    <property type="component" value="Unassembled WGS sequence"/>
</dbReference>
<evidence type="ECO:0000256" key="2">
    <source>
        <dbReference type="SAM" id="Phobius"/>
    </source>
</evidence>
<keyword evidence="2" id="KW-1133">Transmembrane helix</keyword>
<dbReference type="PANTHER" id="PTHR31876">
    <property type="entry name" value="COV-LIKE PROTEIN 1"/>
    <property type="match status" value="1"/>
</dbReference>
<feature type="compositionally biased region" description="Basic and acidic residues" evidence="1">
    <location>
        <begin position="356"/>
        <end position="381"/>
    </location>
</feature>
<protein>
    <submittedName>
        <fullName evidence="3">Uncharacterized membrane protein</fullName>
    </submittedName>
</protein>
<reference evidence="4" key="1">
    <citation type="submission" date="2016-10" db="EMBL/GenBank/DDBJ databases">
        <authorList>
            <person name="Varghese N."/>
            <person name="Submissions S."/>
        </authorList>
    </citation>
    <scope>NUCLEOTIDE SEQUENCE [LARGE SCALE GENOMIC DNA]</scope>
    <source>
        <strain evidence="4">CGMCC 1.8711</strain>
    </source>
</reference>
<organism evidence="3 4">
    <name type="scientific">Halogeometricum limi</name>
    <dbReference type="NCBI Taxonomy" id="555875"/>
    <lineage>
        <taxon>Archaea</taxon>
        <taxon>Methanobacteriati</taxon>
        <taxon>Methanobacteriota</taxon>
        <taxon>Stenosarchaea group</taxon>
        <taxon>Halobacteria</taxon>
        <taxon>Halobacteriales</taxon>
        <taxon>Haloferacaceae</taxon>
        <taxon>Halogeometricum</taxon>
    </lineage>
</organism>
<keyword evidence="4" id="KW-1185">Reference proteome</keyword>
<evidence type="ECO:0000313" key="3">
    <source>
        <dbReference type="EMBL" id="SFR60579.1"/>
    </source>
</evidence>
<dbReference type="STRING" id="555875.SAMN04488124_2701"/>
<evidence type="ECO:0000256" key="1">
    <source>
        <dbReference type="SAM" id="MobiDB-lite"/>
    </source>
</evidence>
<feature type="transmembrane region" description="Helical" evidence="2">
    <location>
        <begin position="71"/>
        <end position="91"/>
    </location>
</feature>
<dbReference type="OrthoDB" id="51558at2157"/>
<proteinExistence type="predicted"/>
<keyword evidence="2" id="KW-0812">Transmembrane</keyword>
<feature type="transmembrane region" description="Helical" evidence="2">
    <location>
        <begin position="12"/>
        <end position="37"/>
    </location>
</feature>
<evidence type="ECO:0000313" key="4">
    <source>
        <dbReference type="Proteomes" id="UP000243250"/>
    </source>
</evidence>
<accession>A0A1I6I1P9</accession>
<feature type="compositionally biased region" description="Basic and acidic residues" evidence="1">
    <location>
        <begin position="255"/>
        <end position="317"/>
    </location>
</feature>
<dbReference type="AlphaFoldDB" id="A0A1I6I1P9"/>
<dbReference type="EMBL" id="FOYS01000004">
    <property type="protein sequence ID" value="SFR60579.1"/>
    <property type="molecule type" value="Genomic_DNA"/>
</dbReference>
<sequence length="389" mass="41992">MKRVRGSLRDVFREAIISGLAVVVPLIITAAVIVFLFNSIYPFLNMLSDVVVGTPAVTVIPGVLDISRETMVELLTPAVLFLFVLVVGLLVNSSRYGERAVSYFDYVMSQIPGIGSVYDSFRRMSDVMLDSDAQNFRDVKLVEFPHEGAYTLGFVTTDTPDVLSTPAGYPDMKTLFLPLAPNPVMGGHLVHLPADRVIDVDMTVEEGIQAVVTSGVAISGGGDGDGVAGLTEAQMRQLSGVERADQQMNPDGDDPYAHRRDPVRTDRPTAYDRQVEPRHADTPENLERAERADDGAAHGPRDRPAARGRTPEDRDSTDGTPEEMAGRTAAESERTNQPPASVSPADRPADEFGSGGRDEGRGPHTDRGPTSRTDGDRKTEDGSGEDQSV</sequence>
<dbReference type="InterPro" id="IPR007462">
    <property type="entry name" value="COV1-like"/>
</dbReference>
<dbReference type="Pfam" id="PF04367">
    <property type="entry name" value="DUF502"/>
    <property type="match status" value="1"/>
</dbReference>
<keyword evidence="2" id="KW-0472">Membrane</keyword>